<keyword evidence="1" id="KW-0547">Nucleotide-binding</keyword>
<evidence type="ECO:0000313" key="11">
    <source>
        <dbReference type="Proteomes" id="UP000324800"/>
    </source>
</evidence>
<feature type="domain" description="Helicase C-terminal" evidence="8">
    <location>
        <begin position="244"/>
        <end position="393"/>
    </location>
</feature>
<evidence type="ECO:0000256" key="1">
    <source>
        <dbReference type="ARBA" id="ARBA00022741"/>
    </source>
</evidence>
<reference evidence="10 11" key="1">
    <citation type="submission" date="2019-03" db="EMBL/GenBank/DDBJ databases">
        <title>Single cell metagenomics reveals metabolic interactions within the superorganism composed of flagellate Streblomastix strix and complex community of Bacteroidetes bacteria on its surface.</title>
        <authorList>
            <person name="Treitli S.C."/>
            <person name="Kolisko M."/>
            <person name="Husnik F."/>
            <person name="Keeling P."/>
            <person name="Hampl V."/>
        </authorList>
    </citation>
    <scope>NUCLEOTIDE SEQUENCE [LARGE SCALE GENOMIC DNA]</scope>
    <source>
        <strain evidence="10">ST1C</strain>
    </source>
</reference>
<keyword evidence="4" id="KW-0067">ATP-binding</keyword>
<keyword evidence="3 10" id="KW-0347">Helicase</keyword>
<dbReference type="OrthoDB" id="10261904at2759"/>
<dbReference type="PROSITE" id="PS51194">
    <property type="entry name" value="HELICASE_CTER"/>
    <property type="match status" value="1"/>
</dbReference>
<gene>
    <name evidence="10" type="ORF">EZS28_028357</name>
</gene>
<proteinExistence type="predicted"/>
<name>A0A5J4UZG0_9EUKA</name>
<dbReference type="PROSITE" id="PS51192">
    <property type="entry name" value="HELICASE_ATP_BIND_1"/>
    <property type="match status" value="1"/>
</dbReference>
<dbReference type="SUPFAM" id="SSF52540">
    <property type="entry name" value="P-loop containing nucleoside triphosphate hydrolases"/>
    <property type="match status" value="1"/>
</dbReference>
<comment type="caution">
    <text evidence="10">The sequence shown here is derived from an EMBL/GenBank/DDBJ whole genome shotgun (WGS) entry which is preliminary data.</text>
</comment>
<dbReference type="InterPro" id="IPR050079">
    <property type="entry name" value="DEAD_box_RNA_helicase"/>
</dbReference>
<feature type="short sequence motif" description="Q motif" evidence="5">
    <location>
        <begin position="14"/>
        <end position="42"/>
    </location>
</feature>
<dbReference type="SMART" id="SM00490">
    <property type="entry name" value="HELICc"/>
    <property type="match status" value="1"/>
</dbReference>
<dbReference type="Pfam" id="PF00271">
    <property type="entry name" value="Helicase_C"/>
    <property type="match status" value="1"/>
</dbReference>
<dbReference type="PROSITE" id="PS51195">
    <property type="entry name" value="Q_MOTIF"/>
    <property type="match status" value="1"/>
</dbReference>
<evidence type="ECO:0000256" key="6">
    <source>
        <dbReference type="SAM" id="MobiDB-lite"/>
    </source>
</evidence>
<dbReference type="PANTHER" id="PTHR47959:SF24">
    <property type="entry name" value="ATP-DEPENDENT RNA HELICASE"/>
    <property type="match status" value="1"/>
</dbReference>
<dbReference type="InterPro" id="IPR011545">
    <property type="entry name" value="DEAD/DEAH_box_helicase_dom"/>
</dbReference>
<dbReference type="InterPro" id="IPR014014">
    <property type="entry name" value="RNA_helicase_DEAD_Q_motif"/>
</dbReference>
<dbReference type="GO" id="GO:0005524">
    <property type="term" value="F:ATP binding"/>
    <property type="evidence" value="ECO:0007669"/>
    <property type="project" value="UniProtKB-KW"/>
</dbReference>
<feature type="domain" description="Helicase ATP-binding" evidence="7">
    <location>
        <begin position="45"/>
        <end position="217"/>
    </location>
</feature>
<evidence type="ECO:0000259" key="8">
    <source>
        <dbReference type="PROSITE" id="PS51194"/>
    </source>
</evidence>
<evidence type="ECO:0000256" key="2">
    <source>
        <dbReference type="ARBA" id="ARBA00022801"/>
    </source>
</evidence>
<evidence type="ECO:0000259" key="9">
    <source>
        <dbReference type="PROSITE" id="PS51195"/>
    </source>
</evidence>
<dbReference type="Gene3D" id="3.40.50.300">
    <property type="entry name" value="P-loop containing nucleotide triphosphate hydrolases"/>
    <property type="match status" value="2"/>
</dbReference>
<evidence type="ECO:0000256" key="4">
    <source>
        <dbReference type="ARBA" id="ARBA00022840"/>
    </source>
</evidence>
<dbReference type="Proteomes" id="UP000324800">
    <property type="component" value="Unassembled WGS sequence"/>
</dbReference>
<dbReference type="EMBL" id="SNRW01010750">
    <property type="protein sequence ID" value="KAA6376116.1"/>
    <property type="molecule type" value="Genomic_DNA"/>
</dbReference>
<feature type="domain" description="DEAD-box RNA helicase Q" evidence="9">
    <location>
        <begin position="14"/>
        <end position="42"/>
    </location>
</feature>
<dbReference type="InterPro" id="IPR014001">
    <property type="entry name" value="Helicase_ATP-bd"/>
</dbReference>
<evidence type="ECO:0000256" key="5">
    <source>
        <dbReference type="PROSITE-ProRule" id="PRU00552"/>
    </source>
</evidence>
<dbReference type="InterPro" id="IPR027417">
    <property type="entry name" value="P-loop_NTPase"/>
</dbReference>
<dbReference type="PANTHER" id="PTHR47959">
    <property type="entry name" value="ATP-DEPENDENT RNA HELICASE RHLE-RELATED"/>
    <property type="match status" value="1"/>
</dbReference>
<dbReference type="Pfam" id="PF00270">
    <property type="entry name" value="DEAD"/>
    <property type="match status" value="1"/>
</dbReference>
<dbReference type="GO" id="GO:0016787">
    <property type="term" value="F:hydrolase activity"/>
    <property type="evidence" value="ECO:0007669"/>
    <property type="project" value="UniProtKB-KW"/>
</dbReference>
<feature type="region of interest" description="Disordered" evidence="6">
    <location>
        <begin position="432"/>
        <end position="495"/>
    </location>
</feature>
<dbReference type="InterPro" id="IPR001650">
    <property type="entry name" value="Helicase_C-like"/>
</dbReference>
<feature type="compositionally biased region" description="Basic and acidic residues" evidence="6">
    <location>
        <begin position="465"/>
        <end position="475"/>
    </location>
</feature>
<evidence type="ECO:0000259" key="7">
    <source>
        <dbReference type="PROSITE" id="PS51192"/>
    </source>
</evidence>
<dbReference type="AlphaFoldDB" id="A0A5J4UZG0"/>
<dbReference type="SMART" id="SM00487">
    <property type="entry name" value="DEXDc"/>
    <property type="match status" value="1"/>
</dbReference>
<dbReference type="GO" id="GO:0005829">
    <property type="term" value="C:cytosol"/>
    <property type="evidence" value="ECO:0007669"/>
    <property type="project" value="TreeGrafter"/>
</dbReference>
<evidence type="ECO:0000313" key="10">
    <source>
        <dbReference type="EMBL" id="KAA6376116.1"/>
    </source>
</evidence>
<organism evidence="10 11">
    <name type="scientific">Streblomastix strix</name>
    <dbReference type="NCBI Taxonomy" id="222440"/>
    <lineage>
        <taxon>Eukaryota</taxon>
        <taxon>Metamonada</taxon>
        <taxon>Preaxostyla</taxon>
        <taxon>Oxymonadida</taxon>
        <taxon>Streblomastigidae</taxon>
        <taxon>Streblomastix</taxon>
    </lineage>
</organism>
<dbReference type="CDD" id="cd18787">
    <property type="entry name" value="SF2_C_DEAD"/>
    <property type="match status" value="1"/>
</dbReference>
<feature type="compositionally biased region" description="Acidic residues" evidence="6">
    <location>
        <begin position="443"/>
        <end position="458"/>
    </location>
</feature>
<dbReference type="GO" id="GO:0003724">
    <property type="term" value="F:RNA helicase activity"/>
    <property type="evidence" value="ECO:0007669"/>
    <property type="project" value="InterPro"/>
</dbReference>
<feature type="region of interest" description="Disordered" evidence="6">
    <location>
        <begin position="561"/>
        <end position="631"/>
    </location>
</feature>
<dbReference type="GO" id="GO:0003676">
    <property type="term" value="F:nucleic acid binding"/>
    <property type="evidence" value="ECO:0007669"/>
    <property type="project" value="InterPro"/>
</dbReference>
<keyword evidence="2" id="KW-0378">Hydrolase</keyword>
<sequence length="631" mass="71524">MSNSLQDSKSEAKKSFAELGICSELCKIITERGWPTPTEIQEQAIPIALSGRDIVGLAETGSGKTGAFALPILNDLLQNQRKAPCAVIVSPTRELAVQIGNEFEELGRKIGLRCVIILGGVDIREQIPLLSSKPHVIVATPGRLVDHLKGTKGFSIKTARFLVLDEADQLLKRDFQDAVDTIVQSCQRERITFLFSATMTEKVSKLERVCLRNAMRITIGSKFRTVATLMQRVVIVPLVEKSVHLVALLLQLEGKSIIIFTRTCQLAQKIAVMLKLLNFSVEALYGSLDQMQRIQALNRFRKNARKILVATDVASRGLDIPHVDAVIIYDLPDSAKIYMHRVGRTARAGRGGLAYTFVTQYDTEMFMRIEGAIGSALKDENEKQVKKKNQDKLEQSQRIDKLKDKTDIIEKDDQKNDLNNCEENDEIFQFTSKPVKRKRKQEEEEEYDNDEDQSDENEVISNSDSEDRNVDRIDENQSIQKKTISESEKEIDQKNQQFEEFKENISSEEFKMQEQTFSKEEIKSIWDSVKKAESLADAELKESGKKGKHKKRGLDLLADIKPDAGEQYEEEEEYINGRDGIEEDESISQVAKEGKKGKRFGKGRNQSGGNRREGKKQGQGWKQNNRKRMRH</sequence>
<feature type="compositionally biased region" description="Basic and acidic residues" evidence="6">
    <location>
        <begin position="483"/>
        <end position="495"/>
    </location>
</feature>
<accession>A0A5J4UZG0</accession>
<evidence type="ECO:0000256" key="3">
    <source>
        <dbReference type="ARBA" id="ARBA00022806"/>
    </source>
</evidence>
<protein>
    <submittedName>
        <fullName evidence="10">Putative ATP-dependent rRNA helicase RRP3</fullName>
    </submittedName>
</protein>